<sequence length="888" mass="101124">MSSGEPTASRSSSPRASIAGTSGSQEYVDPTHVPLPPSETGSNEVRDTVISLYAATEADLDLQSMNTQESIPFSIRMWEEFWKVEEAKRFLRKVAEHDPYIPTRQMPTKPTEMTENVDEKKKPTRTESWERMLKEVSRHDEDMVKGWRDDIDTLLVFAGLFSAVVTAFVIESYQWLDEDPADTTVTLLMQLVSVQVNGSQSASFEPTQFKPDASSIRINVFWFLSLILSLTSALFGLLCKQWVREHQRDTTTRTPGEALALRQLRRDSFEKWGVSSFLSALPILLEVALLFFFVGVLDLLWNRHRVPFVVCFVAISFSAGLYFLTALLPTLMVPRDQTDDIEDGQFNQLSYQFVCPYKSPQAWLVYRLSSIILRPLLEIPAINDFLHEKARGLWDHVMSPASDWSSFDLWVVRQFDQHVRLPAFGGSFDLKVYELRAFEWAVTMFRDSPSMIPHLQNVLATIPPSVAMSAILGRWDRAIWRAVSMHDVEDVLRNPDPSPWEPPCPNSTIRHPVLQQPEGVNLLFHHQYWAKIAADPFLDDDVFDQLIGSIKRAYLQHSTGLRFVIPFSVVDALWAHGYPPICTKSLALLSLFEESWKPCPGYDEERHDNERCVFMETLADHINREDRVSALLTSKRGQTFIRFIHDDAITRRLFFRFFWGKWSQAVERAQEVGGLPSDYFALPTLPNLDPVRYSLETERDNDGVLDIVTSNEMEDTPGVGPLEGRLIHRLHNFGAWLVTRRWLSFFSRATHNDINDNTTQGDRFADSPNEMIEITSGESGEDHEGNAQHLGRDDSTKDLGPHQRMDTSILDDSSRQGDEVGDIGGDGYGLRRQGSRVDTMGRPTHDQEDLDEDNVRRLGIDTGTLGNPIEQGDKVEVHANGDSYRFHR</sequence>
<evidence type="ECO:0000256" key="1">
    <source>
        <dbReference type="SAM" id="MobiDB-lite"/>
    </source>
</evidence>
<gene>
    <name evidence="4" type="ORF">WG66_1723</name>
</gene>
<dbReference type="Proteomes" id="UP000054988">
    <property type="component" value="Unassembled WGS sequence"/>
</dbReference>
<keyword evidence="2" id="KW-0472">Membrane</keyword>
<accession>A0A0W0GAW2</accession>
<keyword evidence="2" id="KW-1133">Transmembrane helix</keyword>
<comment type="caution">
    <text evidence="4">The sequence shown here is derived from an EMBL/GenBank/DDBJ whole genome shotgun (WGS) entry which is preliminary data.</text>
</comment>
<feature type="transmembrane region" description="Helical" evidence="2">
    <location>
        <begin position="272"/>
        <end position="294"/>
    </location>
</feature>
<dbReference type="AlphaFoldDB" id="A0A0W0GAW2"/>
<dbReference type="Pfam" id="PF20153">
    <property type="entry name" value="DUF6535"/>
    <property type="match status" value="1"/>
</dbReference>
<protein>
    <recommendedName>
        <fullName evidence="3">DUF6535 domain-containing protein</fullName>
    </recommendedName>
</protein>
<reference evidence="4 5" key="1">
    <citation type="submission" date="2015-12" db="EMBL/GenBank/DDBJ databases">
        <title>Draft genome sequence of Moniliophthora roreri, the causal agent of frosty pod rot of cacao.</title>
        <authorList>
            <person name="Aime M.C."/>
            <person name="Diaz-Valderrama J.R."/>
            <person name="Kijpornyongpan T."/>
            <person name="Phillips-Mora W."/>
        </authorList>
    </citation>
    <scope>NUCLEOTIDE SEQUENCE [LARGE SCALE GENOMIC DNA]</scope>
    <source>
        <strain evidence="4 5">MCA 2952</strain>
    </source>
</reference>
<name>A0A0W0GAW2_MONRR</name>
<feature type="compositionally biased region" description="Polar residues" evidence="1">
    <location>
        <begin position="105"/>
        <end position="114"/>
    </location>
</feature>
<feature type="compositionally biased region" description="Basic and acidic residues" evidence="1">
    <location>
        <begin position="843"/>
        <end position="859"/>
    </location>
</feature>
<feature type="transmembrane region" description="Helical" evidence="2">
    <location>
        <begin position="220"/>
        <end position="239"/>
    </location>
</feature>
<feature type="compositionally biased region" description="Low complexity" evidence="1">
    <location>
        <begin position="1"/>
        <end position="17"/>
    </location>
</feature>
<feature type="domain" description="DUF6535" evidence="3">
    <location>
        <begin position="129"/>
        <end position="302"/>
    </location>
</feature>
<feature type="region of interest" description="Disordered" evidence="1">
    <location>
        <begin position="775"/>
        <end position="888"/>
    </location>
</feature>
<feature type="compositionally biased region" description="Basic and acidic residues" evidence="1">
    <location>
        <begin position="117"/>
        <end position="126"/>
    </location>
</feature>
<keyword evidence="2" id="KW-0812">Transmembrane</keyword>
<evidence type="ECO:0000313" key="4">
    <source>
        <dbReference type="EMBL" id="KTB45694.1"/>
    </source>
</evidence>
<evidence type="ECO:0000313" key="5">
    <source>
        <dbReference type="Proteomes" id="UP000054988"/>
    </source>
</evidence>
<organism evidence="4 5">
    <name type="scientific">Moniliophthora roreri</name>
    <name type="common">Frosty pod rot fungus</name>
    <name type="synonym">Monilia roreri</name>
    <dbReference type="NCBI Taxonomy" id="221103"/>
    <lineage>
        <taxon>Eukaryota</taxon>
        <taxon>Fungi</taxon>
        <taxon>Dikarya</taxon>
        <taxon>Basidiomycota</taxon>
        <taxon>Agaricomycotina</taxon>
        <taxon>Agaricomycetes</taxon>
        <taxon>Agaricomycetidae</taxon>
        <taxon>Agaricales</taxon>
        <taxon>Marasmiineae</taxon>
        <taxon>Marasmiaceae</taxon>
        <taxon>Moniliophthora</taxon>
    </lineage>
</organism>
<feature type="transmembrane region" description="Helical" evidence="2">
    <location>
        <begin position="306"/>
        <end position="328"/>
    </location>
</feature>
<feature type="compositionally biased region" description="Basic and acidic residues" evidence="1">
    <location>
        <begin position="780"/>
        <end position="805"/>
    </location>
</feature>
<evidence type="ECO:0000259" key="3">
    <source>
        <dbReference type="Pfam" id="PF20153"/>
    </source>
</evidence>
<evidence type="ECO:0000256" key="2">
    <source>
        <dbReference type="SAM" id="Phobius"/>
    </source>
</evidence>
<feature type="transmembrane region" description="Helical" evidence="2">
    <location>
        <begin position="153"/>
        <end position="170"/>
    </location>
</feature>
<dbReference type="InterPro" id="IPR045338">
    <property type="entry name" value="DUF6535"/>
</dbReference>
<feature type="region of interest" description="Disordered" evidence="1">
    <location>
        <begin position="1"/>
        <end position="43"/>
    </location>
</feature>
<dbReference type="EMBL" id="LATX01000639">
    <property type="protein sequence ID" value="KTB45694.1"/>
    <property type="molecule type" value="Genomic_DNA"/>
</dbReference>
<proteinExistence type="predicted"/>
<feature type="region of interest" description="Disordered" evidence="1">
    <location>
        <begin position="101"/>
        <end position="126"/>
    </location>
</feature>